<organism evidence="2 3">
    <name type="scientific">Myceligenerans salitolerans</name>
    <dbReference type="NCBI Taxonomy" id="1230528"/>
    <lineage>
        <taxon>Bacteria</taxon>
        <taxon>Bacillati</taxon>
        <taxon>Actinomycetota</taxon>
        <taxon>Actinomycetes</taxon>
        <taxon>Micrococcales</taxon>
        <taxon>Promicromonosporaceae</taxon>
        <taxon>Myceligenerans</taxon>
    </lineage>
</organism>
<dbReference type="Gene3D" id="1.10.10.10">
    <property type="entry name" value="Winged helix-like DNA-binding domain superfamily/Winged helix DNA-binding domain"/>
    <property type="match status" value="1"/>
</dbReference>
<dbReference type="Gene3D" id="3.30.420.40">
    <property type="match status" value="2"/>
</dbReference>
<keyword evidence="3" id="KW-1185">Reference proteome</keyword>
<dbReference type="SUPFAM" id="SSF46785">
    <property type="entry name" value="Winged helix' DNA-binding domain"/>
    <property type="match status" value="1"/>
</dbReference>
<name>A0ABS3I7T1_9MICO</name>
<dbReference type="SUPFAM" id="SSF53067">
    <property type="entry name" value="Actin-like ATPase domain"/>
    <property type="match status" value="1"/>
</dbReference>
<dbReference type="EMBL" id="JAFMPK010000034">
    <property type="protein sequence ID" value="MBO0609060.1"/>
    <property type="molecule type" value="Genomic_DNA"/>
</dbReference>
<comment type="caution">
    <text evidence="2">The sequence shown here is derived from an EMBL/GenBank/DDBJ whole genome shotgun (WGS) entry which is preliminary data.</text>
</comment>
<reference evidence="3" key="2">
    <citation type="submission" date="2023-07" db="EMBL/GenBank/DDBJ databases">
        <title>Myceligenerans salitolerans sp. nov., a halotolerant actinomycete isolated from a salt lake in Xinjiang, China.</title>
        <authorList>
            <person name="Guan T."/>
        </authorList>
    </citation>
    <scope>NUCLEOTIDE SEQUENCE [LARGE SCALE GENOMIC DNA]</scope>
    <source>
        <strain evidence="3">XHU 5031</strain>
    </source>
</reference>
<dbReference type="InterPro" id="IPR036390">
    <property type="entry name" value="WH_DNA-bd_sf"/>
</dbReference>
<dbReference type="PROSITE" id="PS01125">
    <property type="entry name" value="ROK"/>
    <property type="match status" value="1"/>
</dbReference>
<dbReference type="PANTHER" id="PTHR18964">
    <property type="entry name" value="ROK (REPRESSOR, ORF, KINASE) FAMILY"/>
    <property type="match status" value="1"/>
</dbReference>
<gene>
    <name evidence="2" type="ORF">J0911_08445</name>
</gene>
<accession>A0ABS3I7T1</accession>
<dbReference type="InterPro" id="IPR036388">
    <property type="entry name" value="WH-like_DNA-bd_sf"/>
</dbReference>
<dbReference type="Pfam" id="PF13412">
    <property type="entry name" value="HTH_24"/>
    <property type="match status" value="1"/>
</dbReference>
<protein>
    <submittedName>
        <fullName evidence="2">ROK family transcriptional regulator</fullName>
    </submittedName>
</protein>
<dbReference type="InterPro" id="IPR043129">
    <property type="entry name" value="ATPase_NBD"/>
</dbReference>
<comment type="similarity">
    <text evidence="1">Belongs to the ROK (NagC/XylR) family.</text>
</comment>
<evidence type="ECO:0000313" key="3">
    <source>
        <dbReference type="Proteomes" id="UP000664617"/>
    </source>
</evidence>
<dbReference type="InterPro" id="IPR049874">
    <property type="entry name" value="ROK_cs"/>
</dbReference>
<evidence type="ECO:0000256" key="1">
    <source>
        <dbReference type="ARBA" id="ARBA00006479"/>
    </source>
</evidence>
<dbReference type="InterPro" id="IPR000600">
    <property type="entry name" value="ROK"/>
</dbReference>
<evidence type="ECO:0000313" key="2">
    <source>
        <dbReference type="EMBL" id="MBO0609060.1"/>
    </source>
</evidence>
<sequence length="421" mass="42590">MYSTPAGAGDRRDLADEGGPAVYCVAVRADRVTPGSQTSLREANRARIVSAVQQRGSLTQIELAGVTGLSPATISNIVKELSAAGVLATAQSVRNGRRALQVTLARNLGLVAGVRFGFRSMSVALADASMRVLAEQRMPLASDHRADAGVRRTALLVTEMIESVGASPDELLAVGVGVPVPVDPSSGEVVTLGMMRGWDGVDVAALFQAELGVPVTVDNEATLAAIAEYRYGAGQGADSVAYVRVSHGVGAGLVIGGHAVRGRAGVAGEIGHVSVDENGPVCRCGNRGCLEMLVGASSLLGMLPAGAGHLTLADLVARATNGDPGCRRVVYDAGRHLGVALANLCNIVDPAVVVVGGQLVEVGDLLLDPLRTTLGQRVVATSRGPVDVVPSELGGSAGVRGALAVALDSARSAGALGVVGS</sequence>
<reference evidence="2 3" key="1">
    <citation type="submission" date="2021-03" db="EMBL/GenBank/DDBJ databases">
        <authorList>
            <person name="Xin L."/>
        </authorList>
    </citation>
    <scope>NUCLEOTIDE SEQUENCE [LARGE SCALE GENOMIC DNA]</scope>
    <source>
        <strain evidence="2 3">XHU 5031</strain>
    </source>
</reference>
<dbReference type="PANTHER" id="PTHR18964:SF173">
    <property type="entry name" value="GLUCOKINASE"/>
    <property type="match status" value="1"/>
</dbReference>
<dbReference type="Proteomes" id="UP000664617">
    <property type="component" value="Unassembled WGS sequence"/>
</dbReference>
<proteinExistence type="inferred from homology"/>
<dbReference type="Pfam" id="PF00480">
    <property type="entry name" value="ROK"/>
    <property type="match status" value="1"/>
</dbReference>